<dbReference type="CDD" id="cd00093">
    <property type="entry name" value="HTH_XRE"/>
    <property type="match status" value="1"/>
</dbReference>
<keyword evidence="1" id="KW-0812">Transmembrane</keyword>
<proteinExistence type="predicted"/>
<dbReference type="Gene3D" id="1.10.260.40">
    <property type="entry name" value="lambda repressor-like DNA-binding domains"/>
    <property type="match status" value="1"/>
</dbReference>
<reference evidence="4" key="1">
    <citation type="journal article" date="2015" name="MBio">
        <title>Genome-Resolved Metagenomic Analysis Reveals Roles for Candidate Phyla and Other Microbial Community Members in Biogeochemical Transformations in Oil Reservoirs.</title>
        <authorList>
            <person name="Hu P."/>
            <person name="Tom L."/>
            <person name="Singh A."/>
            <person name="Thomas B.C."/>
            <person name="Baker B.J."/>
            <person name="Piceno Y.M."/>
            <person name="Andersen G.L."/>
            <person name="Banfield J.F."/>
        </authorList>
    </citation>
    <scope>NUCLEOTIDE SEQUENCE [LARGE SCALE GENOMIC DNA]</scope>
</reference>
<dbReference type="EMBL" id="LGGO01000135">
    <property type="protein sequence ID" value="KUK76550.1"/>
    <property type="molecule type" value="Genomic_DNA"/>
</dbReference>
<comment type="caution">
    <text evidence="3">The sequence shown here is derived from an EMBL/GenBank/DDBJ whole genome shotgun (WGS) entry which is preliminary data.</text>
</comment>
<feature type="transmembrane region" description="Helical" evidence="1">
    <location>
        <begin position="112"/>
        <end position="131"/>
    </location>
</feature>
<dbReference type="PANTHER" id="PTHR34475:SF1">
    <property type="entry name" value="CYTOSKELETON PROTEIN RODZ"/>
    <property type="match status" value="1"/>
</dbReference>
<feature type="domain" description="Cytoskeleton protein RodZ-like C-terminal" evidence="2">
    <location>
        <begin position="246"/>
        <end position="303"/>
    </location>
</feature>
<keyword evidence="1" id="KW-0472">Membrane</keyword>
<accession>A0A101HGQ8</accession>
<evidence type="ECO:0000259" key="2">
    <source>
        <dbReference type="Pfam" id="PF13464"/>
    </source>
</evidence>
<dbReference type="GO" id="GO:0003677">
    <property type="term" value="F:DNA binding"/>
    <property type="evidence" value="ECO:0007669"/>
    <property type="project" value="InterPro"/>
</dbReference>
<dbReference type="Pfam" id="PF13413">
    <property type="entry name" value="HTH_25"/>
    <property type="match status" value="1"/>
</dbReference>
<dbReference type="SUPFAM" id="SSF47413">
    <property type="entry name" value="lambda repressor-like DNA-binding domains"/>
    <property type="match status" value="1"/>
</dbReference>
<organism evidence="3 4">
    <name type="scientific">candidate division WS6 bacterium 34_10</name>
    <dbReference type="NCBI Taxonomy" id="1641389"/>
    <lineage>
        <taxon>Bacteria</taxon>
        <taxon>Candidatus Dojkabacteria</taxon>
    </lineage>
</organism>
<dbReference type="Proteomes" id="UP000053904">
    <property type="component" value="Unassembled WGS sequence"/>
</dbReference>
<evidence type="ECO:0000313" key="4">
    <source>
        <dbReference type="Proteomes" id="UP000053904"/>
    </source>
</evidence>
<evidence type="ECO:0000313" key="3">
    <source>
        <dbReference type="EMBL" id="KUK76550.1"/>
    </source>
</evidence>
<dbReference type="AlphaFoldDB" id="A0A101HGQ8"/>
<dbReference type="InterPro" id="IPR001387">
    <property type="entry name" value="Cro/C1-type_HTH"/>
</dbReference>
<name>A0A101HGQ8_9BACT</name>
<gene>
    <name evidence="3" type="ORF">XD93_0850</name>
</gene>
<dbReference type="Pfam" id="PF13464">
    <property type="entry name" value="RodZ_C"/>
    <property type="match status" value="1"/>
</dbReference>
<sequence length="324" mass="36567">MKQSDILTAMITVGEVLKKQRKELGKTVEQVALDTKIQPRFITYIESNDFEKFDSPIYAQGFIKIYAKYLELNEDRILALYRRSVPNDNQKNSLNRETQIVKHRNISISPKLIAIAFSILFLLGILGYIGFQIYQFQNPPTITIQSPENGQTVSEKEISVTGSVDSNSVLFVNDQPIEISPEGNFNYSIKLNPGVNIITVLAKKNNSTQESVETIKVTYDVPDTEEVKENEEPIEKQVNTVRLETVNSSVWVQFNVDQVNKLSQIVQSGEVYEYEVENQFSLTTGISTSTKLYFNDEEIPITQGGSSIGSITCEIVNNNQINCE</sequence>
<dbReference type="InterPro" id="IPR025194">
    <property type="entry name" value="RodZ-like_C"/>
</dbReference>
<dbReference type="InterPro" id="IPR050400">
    <property type="entry name" value="Bact_Cytoskel_RodZ"/>
</dbReference>
<evidence type="ECO:0000256" key="1">
    <source>
        <dbReference type="SAM" id="Phobius"/>
    </source>
</evidence>
<dbReference type="Gene3D" id="2.60.40.10">
    <property type="entry name" value="Immunoglobulins"/>
    <property type="match status" value="1"/>
</dbReference>
<dbReference type="PANTHER" id="PTHR34475">
    <property type="match status" value="1"/>
</dbReference>
<dbReference type="InterPro" id="IPR013783">
    <property type="entry name" value="Ig-like_fold"/>
</dbReference>
<protein>
    <recommendedName>
        <fullName evidence="2">Cytoskeleton protein RodZ-like C-terminal domain-containing protein</fullName>
    </recommendedName>
</protein>
<dbReference type="InterPro" id="IPR010982">
    <property type="entry name" value="Lambda_DNA-bd_dom_sf"/>
</dbReference>
<dbReference type="Pfam" id="PF09136">
    <property type="entry name" value="Glucodextran_B"/>
    <property type="match status" value="1"/>
</dbReference>
<keyword evidence="1" id="KW-1133">Transmembrane helix</keyword>